<dbReference type="Gene3D" id="3.40.390.10">
    <property type="entry name" value="Collagenase (Catalytic Domain)"/>
    <property type="match status" value="1"/>
</dbReference>
<feature type="active site" evidence="2">
    <location>
        <position position="124"/>
    </location>
</feature>
<comment type="cofactor">
    <cofactor evidence="2 3">
        <name>Zn(2+)</name>
        <dbReference type="ChEBI" id="CHEBI:29105"/>
    </cofactor>
    <text evidence="2 3">Binds 1 zinc ion per subunit.</text>
</comment>
<organism evidence="5 6">
    <name type="scientific">Mesorhabditis spiculigera</name>
    <dbReference type="NCBI Taxonomy" id="96644"/>
    <lineage>
        <taxon>Eukaryota</taxon>
        <taxon>Metazoa</taxon>
        <taxon>Ecdysozoa</taxon>
        <taxon>Nematoda</taxon>
        <taxon>Chromadorea</taxon>
        <taxon>Rhabditida</taxon>
        <taxon>Rhabditina</taxon>
        <taxon>Rhabditomorpha</taxon>
        <taxon>Rhabditoidea</taxon>
        <taxon>Rhabditidae</taxon>
        <taxon>Mesorhabditinae</taxon>
        <taxon>Mesorhabditis</taxon>
    </lineage>
</organism>
<keyword evidence="2 3" id="KW-0482">Metalloprotease</keyword>
<keyword evidence="2 3" id="KW-0378">Hydrolase</keyword>
<evidence type="ECO:0000256" key="3">
    <source>
        <dbReference type="RuleBase" id="RU361183"/>
    </source>
</evidence>
<evidence type="ECO:0000256" key="2">
    <source>
        <dbReference type="PROSITE-ProRule" id="PRU01211"/>
    </source>
</evidence>
<keyword evidence="2 3" id="KW-0479">Metal-binding</keyword>
<feature type="non-terminal residue" evidence="5">
    <location>
        <position position="1"/>
    </location>
</feature>
<sequence>MHRLLGDWSDKITFGEKPISIPAKNDRYKAVLYDGDMLLSPGQLQKIADNAIALVARLSVLRAIRFWAAHTCIKFRPRTKESFFLRFVGYESGCWSAVGRDDTEPIQIVSIGRGCEHFGVTSHELAHALGVFHEQSRHDRDKFVTLNSRAVDRDILYNFAKIGPHELATYQLPYDVGSVMHYAPTEFSKIRNVAALSAVDPFLQQSMGSMDKPTFLDVLALNIHYRCTGK</sequence>
<dbReference type="InterPro" id="IPR034035">
    <property type="entry name" value="Astacin-like_dom"/>
</dbReference>
<dbReference type="SUPFAM" id="SSF55486">
    <property type="entry name" value="Metalloproteases ('zincins'), catalytic domain"/>
    <property type="match status" value="1"/>
</dbReference>
<feature type="binding site" evidence="2">
    <location>
        <position position="127"/>
    </location>
    <ligand>
        <name>Zn(2+)</name>
        <dbReference type="ChEBI" id="CHEBI:29105"/>
        <note>catalytic</note>
    </ligand>
</feature>
<keyword evidence="2 3" id="KW-0645">Protease</keyword>
<feature type="disulfide bond" evidence="2">
    <location>
        <begin position="72"/>
        <end position="227"/>
    </location>
</feature>
<keyword evidence="1 2" id="KW-1015">Disulfide bond</keyword>
<gene>
    <name evidence="5" type="ORF">MSPICULIGERA_LOCUS24777</name>
</gene>
<dbReference type="GO" id="GO:0004222">
    <property type="term" value="F:metalloendopeptidase activity"/>
    <property type="evidence" value="ECO:0007669"/>
    <property type="project" value="UniProtKB-UniRule"/>
</dbReference>
<evidence type="ECO:0000259" key="4">
    <source>
        <dbReference type="PROSITE" id="PS51864"/>
    </source>
</evidence>
<dbReference type="PRINTS" id="PR00480">
    <property type="entry name" value="ASTACIN"/>
</dbReference>
<comment type="caution">
    <text evidence="2">Lacks conserved residue(s) required for the propagation of feature annotation.</text>
</comment>
<dbReference type="CDD" id="cd04280">
    <property type="entry name" value="ZnMc_astacin_like"/>
    <property type="match status" value="1"/>
</dbReference>
<comment type="caution">
    <text evidence="5">The sequence shown here is derived from an EMBL/GenBank/DDBJ whole genome shotgun (WGS) entry which is preliminary data.</text>
</comment>
<dbReference type="PANTHER" id="PTHR10127:SF891">
    <property type="entry name" value="ZINC METALLOPROTEINASE NAS-29"/>
    <property type="match status" value="1"/>
</dbReference>
<feature type="domain" description="Peptidase M12A" evidence="4">
    <location>
        <begin position="3"/>
        <end position="228"/>
    </location>
</feature>
<dbReference type="PANTHER" id="PTHR10127">
    <property type="entry name" value="DISCOIDIN, CUB, EGF, LAMININ , AND ZINC METALLOPROTEASE DOMAIN CONTAINING"/>
    <property type="match status" value="1"/>
</dbReference>
<dbReference type="GO" id="GO:0008270">
    <property type="term" value="F:zinc ion binding"/>
    <property type="evidence" value="ECO:0007669"/>
    <property type="project" value="UniProtKB-UniRule"/>
</dbReference>
<keyword evidence="6" id="KW-1185">Reference proteome</keyword>
<dbReference type="SMART" id="SM00235">
    <property type="entry name" value="ZnMc"/>
    <property type="match status" value="1"/>
</dbReference>
<dbReference type="InterPro" id="IPR024079">
    <property type="entry name" value="MetalloPept_cat_dom_sf"/>
</dbReference>
<dbReference type="Proteomes" id="UP001177023">
    <property type="component" value="Unassembled WGS sequence"/>
</dbReference>
<evidence type="ECO:0000313" key="5">
    <source>
        <dbReference type="EMBL" id="CAJ0586791.1"/>
    </source>
</evidence>
<accession>A0AA36GC32</accession>
<keyword evidence="2 3" id="KW-0862">Zinc</keyword>
<evidence type="ECO:0000313" key="6">
    <source>
        <dbReference type="Proteomes" id="UP001177023"/>
    </source>
</evidence>
<dbReference type="EC" id="3.4.24.-" evidence="3"/>
<protein>
    <recommendedName>
        <fullName evidence="3">Metalloendopeptidase</fullName>
        <ecNumber evidence="3">3.4.24.-</ecNumber>
    </recommendedName>
</protein>
<name>A0AA36GC32_9BILA</name>
<reference evidence="5" key="1">
    <citation type="submission" date="2023-06" db="EMBL/GenBank/DDBJ databases">
        <authorList>
            <person name="Delattre M."/>
        </authorList>
    </citation>
    <scope>NUCLEOTIDE SEQUENCE</scope>
    <source>
        <strain evidence="5">AF72</strain>
    </source>
</reference>
<evidence type="ECO:0000256" key="1">
    <source>
        <dbReference type="ARBA" id="ARBA00023157"/>
    </source>
</evidence>
<proteinExistence type="predicted"/>
<feature type="binding site" evidence="2">
    <location>
        <position position="123"/>
    </location>
    <ligand>
        <name>Zn(2+)</name>
        <dbReference type="ChEBI" id="CHEBI:29105"/>
        <note>catalytic</note>
    </ligand>
</feature>
<dbReference type="InterPro" id="IPR001506">
    <property type="entry name" value="Peptidase_M12A"/>
</dbReference>
<dbReference type="EMBL" id="CATQJA010002709">
    <property type="protein sequence ID" value="CAJ0586791.1"/>
    <property type="molecule type" value="Genomic_DNA"/>
</dbReference>
<feature type="binding site" evidence="2">
    <location>
        <position position="133"/>
    </location>
    <ligand>
        <name>Zn(2+)</name>
        <dbReference type="ChEBI" id="CHEBI:29105"/>
        <note>catalytic</note>
    </ligand>
</feature>
<dbReference type="Pfam" id="PF01400">
    <property type="entry name" value="Astacin"/>
    <property type="match status" value="1"/>
</dbReference>
<dbReference type="PROSITE" id="PS51864">
    <property type="entry name" value="ASTACIN"/>
    <property type="match status" value="1"/>
</dbReference>
<dbReference type="InterPro" id="IPR006026">
    <property type="entry name" value="Peptidase_Metallo"/>
</dbReference>
<dbReference type="GO" id="GO:0006508">
    <property type="term" value="P:proteolysis"/>
    <property type="evidence" value="ECO:0007669"/>
    <property type="project" value="UniProtKB-KW"/>
</dbReference>
<dbReference type="AlphaFoldDB" id="A0AA36GC32"/>